<name>K1L874_CECL9</name>
<comment type="caution">
    <text evidence="1">The sequence shown here is derived from an EMBL/GenBank/DDBJ whole genome shotgun (WGS) entry which is preliminary data.</text>
</comment>
<sequence>MKLSYFLVFYISLIGCGKKDLVQTKSWGSEAPIYTTYAAALNIFRPGSPEWVEEDYRFFGRTLRVLRENHNNFISFDFTPLYPTLEDGWYAQGGPRETTHYRQMLLRVTPGFERNETVGFRCVVEW</sequence>
<dbReference type="OrthoDB" id="9768004at2"/>
<dbReference type="PROSITE" id="PS51257">
    <property type="entry name" value="PROKAR_LIPOPROTEIN"/>
    <property type="match status" value="1"/>
</dbReference>
<reference evidence="1 2" key="1">
    <citation type="journal article" date="2012" name="J. Bacteriol.">
        <title>Draft Genome Sequence of Cecembia lonarensis Strain LW9T, Isolated from Lonar Lake, a Haloalkaline Lake in India.</title>
        <authorList>
            <person name="Shivaji S."/>
            <person name="Ara S."/>
            <person name="Singh A."/>
            <person name="Pinnaka A.K."/>
        </authorList>
    </citation>
    <scope>NUCLEOTIDE SEQUENCE [LARGE SCALE GENOMIC DNA]</scope>
    <source>
        <strain evidence="1 2">LW9</strain>
    </source>
</reference>
<protein>
    <submittedName>
        <fullName evidence="1">Uncharacterized protein</fullName>
    </submittedName>
</protein>
<dbReference type="EMBL" id="AMGM01000004">
    <property type="protein sequence ID" value="EKB50901.1"/>
    <property type="molecule type" value="Genomic_DNA"/>
</dbReference>
<organism evidence="1 2">
    <name type="scientific">Cecembia lonarensis (strain CCUG 58316 / KCTC 22772 / LW9)</name>
    <dbReference type="NCBI Taxonomy" id="1225176"/>
    <lineage>
        <taxon>Bacteria</taxon>
        <taxon>Pseudomonadati</taxon>
        <taxon>Bacteroidota</taxon>
        <taxon>Cytophagia</taxon>
        <taxon>Cytophagales</taxon>
        <taxon>Cyclobacteriaceae</taxon>
        <taxon>Cecembia</taxon>
    </lineage>
</organism>
<proteinExistence type="predicted"/>
<dbReference type="AlphaFoldDB" id="K1L874"/>
<evidence type="ECO:0000313" key="2">
    <source>
        <dbReference type="Proteomes" id="UP000004478"/>
    </source>
</evidence>
<evidence type="ECO:0000313" key="1">
    <source>
        <dbReference type="EMBL" id="EKB50901.1"/>
    </source>
</evidence>
<keyword evidence="2" id="KW-1185">Reference proteome</keyword>
<gene>
    <name evidence="1" type="ORF">B879_00429</name>
</gene>
<dbReference type="Proteomes" id="UP000004478">
    <property type="component" value="Unassembled WGS sequence"/>
</dbReference>
<accession>K1L874</accession>
<dbReference type="RefSeq" id="WP_009183478.1">
    <property type="nucleotide sequence ID" value="NZ_AMGM01000004.1"/>
</dbReference>